<feature type="transmembrane region" description="Helical" evidence="10">
    <location>
        <begin position="91"/>
        <end position="110"/>
    </location>
</feature>
<evidence type="ECO:0000256" key="10">
    <source>
        <dbReference type="SAM" id="Phobius"/>
    </source>
</evidence>
<sequence length="190" mass="22117">MMATTQFEVLNWKMSHLALRPSEEHYDPKEEEIIIKDRLNKCLRHYDVILRYCKEVQETTGLSLFAQYSTGAITICISLSSFLIPMTHEDFVILVCYIAGMTVEIFYPAYLGAELTEKSENLIFSVYCGDWISRPESYKRSLRLMLERANKPVVITCLKMFELSLITFTSVMKSAYSFFTLLKCLLERQQ</sequence>
<dbReference type="Proteomes" id="UP001153292">
    <property type="component" value="Chromosome 4"/>
</dbReference>
<keyword evidence="7 10" id="KW-0472">Membrane</keyword>
<evidence type="ECO:0000256" key="6">
    <source>
        <dbReference type="ARBA" id="ARBA00022989"/>
    </source>
</evidence>
<reference evidence="11" key="1">
    <citation type="submission" date="2021-12" db="EMBL/GenBank/DDBJ databases">
        <authorList>
            <person name="King R."/>
        </authorList>
    </citation>
    <scope>NUCLEOTIDE SEQUENCE</scope>
</reference>
<evidence type="ECO:0000256" key="2">
    <source>
        <dbReference type="ARBA" id="ARBA00022475"/>
    </source>
</evidence>
<dbReference type="PANTHER" id="PTHR21137:SF35">
    <property type="entry name" value="ODORANT RECEPTOR 19A-RELATED"/>
    <property type="match status" value="1"/>
</dbReference>
<keyword evidence="8" id="KW-0675">Receptor</keyword>
<gene>
    <name evidence="11" type="ORF">CHILSU_LOCUS8851</name>
</gene>
<keyword evidence="4 10" id="KW-0812">Transmembrane</keyword>
<protein>
    <recommendedName>
        <fullName evidence="13">Odorant receptor</fullName>
    </recommendedName>
</protein>
<evidence type="ECO:0008006" key="13">
    <source>
        <dbReference type="Google" id="ProtNLM"/>
    </source>
</evidence>
<comment type="subcellular location">
    <subcellularLocation>
        <location evidence="1">Cell membrane</location>
        <topology evidence="1">Multi-pass membrane protein</topology>
    </subcellularLocation>
</comment>
<evidence type="ECO:0000313" key="11">
    <source>
        <dbReference type="EMBL" id="CAH0405486.1"/>
    </source>
</evidence>
<evidence type="ECO:0000256" key="9">
    <source>
        <dbReference type="ARBA" id="ARBA00023224"/>
    </source>
</evidence>
<dbReference type="EMBL" id="OU963897">
    <property type="protein sequence ID" value="CAH0405486.1"/>
    <property type="molecule type" value="Genomic_DNA"/>
</dbReference>
<keyword evidence="12" id="KW-1185">Reference proteome</keyword>
<evidence type="ECO:0000313" key="12">
    <source>
        <dbReference type="Proteomes" id="UP001153292"/>
    </source>
</evidence>
<dbReference type="PANTHER" id="PTHR21137">
    <property type="entry name" value="ODORANT RECEPTOR"/>
    <property type="match status" value="1"/>
</dbReference>
<dbReference type="Pfam" id="PF02949">
    <property type="entry name" value="7tm_6"/>
    <property type="match status" value="1"/>
</dbReference>
<evidence type="ECO:0000256" key="3">
    <source>
        <dbReference type="ARBA" id="ARBA00022606"/>
    </source>
</evidence>
<evidence type="ECO:0000256" key="4">
    <source>
        <dbReference type="ARBA" id="ARBA00022692"/>
    </source>
</evidence>
<evidence type="ECO:0000256" key="7">
    <source>
        <dbReference type="ARBA" id="ARBA00023136"/>
    </source>
</evidence>
<dbReference type="InterPro" id="IPR004117">
    <property type="entry name" value="7tm6_olfct_rcpt"/>
</dbReference>
<evidence type="ECO:0000256" key="8">
    <source>
        <dbReference type="ARBA" id="ARBA00023170"/>
    </source>
</evidence>
<keyword evidence="5" id="KW-0552">Olfaction</keyword>
<keyword evidence="2" id="KW-1003">Cell membrane</keyword>
<feature type="transmembrane region" description="Helical" evidence="10">
    <location>
        <begin position="65"/>
        <end position="84"/>
    </location>
</feature>
<keyword evidence="9" id="KW-0807">Transducer</keyword>
<evidence type="ECO:0000256" key="1">
    <source>
        <dbReference type="ARBA" id="ARBA00004651"/>
    </source>
</evidence>
<proteinExistence type="predicted"/>
<organism evidence="11 12">
    <name type="scientific">Chilo suppressalis</name>
    <name type="common">Asiatic rice borer moth</name>
    <dbReference type="NCBI Taxonomy" id="168631"/>
    <lineage>
        <taxon>Eukaryota</taxon>
        <taxon>Metazoa</taxon>
        <taxon>Ecdysozoa</taxon>
        <taxon>Arthropoda</taxon>
        <taxon>Hexapoda</taxon>
        <taxon>Insecta</taxon>
        <taxon>Pterygota</taxon>
        <taxon>Neoptera</taxon>
        <taxon>Endopterygota</taxon>
        <taxon>Lepidoptera</taxon>
        <taxon>Glossata</taxon>
        <taxon>Ditrysia</taxon>
        <taxon>Pyraloidea</taxon>
        <taxon>Crambidae</taxon>
        <taxon>Crambinae</taxon>
        <taxon>Chilo</taxon>
    </lineage>
</organism>
<keyword evidence="3" id="KW-0716">Sensory transduction</keyword>
<name>A0ABN8B7J0_CHISP</name>
<keyword evidence="6 10" id="KW-1133">Transmembrane helix</keyword>
<accession>A0ABN8B7J0</accession>
<evidence type="ECO:0000256" key="5">
    <source>
        <dbReference type="ARBA" id="ARBA00022725"/>
    </source>
</evidence>